<protein>
    <submittedName>
        <fullName evidence="1">Uncharacterized protein</fullName>
    </submittedName>
</protein>
<evidence type="ECO:0000313" key="2">
    <source>
        <dbReference type="Proteomes" id="UP000064137"/>
    </source>
</evidence>
<dbReference type="AlphaFoldDB" id="A0A0U4XX30"/>
<proteinExistence type="predicted"/>
<gene>
    <name evidence="1" type="ORF">APT59_19150</name>
</gene>
<organism evidence="1 2">
    <name type="scientific">Pseudomonas oryzihabitans</name>
    <dbReference type="NCBI Taxonomy" id="47885"/>
    <lineage>
        <taxon>Bacteria</taxon>
        <taxon>Pseudomonadati</taxon>
        <taxon>Pseudomonadota</taxon>
        <taxon>Gammaproteobacteria</taxon>
        <taxon>Pseudomonadales</taxon>
        <taxon>Pseudomonadaceae</taxon>
        <taxon>Pseudomonas</taxon>
    </lineage>
</organism>
<dbReference type="OrthoDB" id="6994249at2"/>
<accession>A0A0U4XX30</accession>
<dbReference type="Proteomes" id="UP000064137">
    <property type="component" value="Chromosome"/>
</dbReference>
<sequence length="86" mass="10298">MNKDAIAHEYYEVVTGRCWLDDVREWRRLQAEAQAAADRYLACPEDLGTPERERLEQNWRAINEEAGAFWQRMWSNLDRQESRKTP</sequence>
<dbReference type="RefSeq" id="WP_059316318.1">
    <property type="nucleotide sequence ID" value="NZ_CP013987.1"/>
</dbReference>
<evidence type="ECO:0000313" key="1">
    <source>
        <dbReference type="EMBL" id="ALZ86217.1"/>
    </source>
</evidence>
<name>A0A0U4XX30_9PSED</name>
<dbReference type="Pfam" id="PF24296">
    <property type="entry name" value="SrfA"/>
    <property type="match status" value="1"/>
</dbReference>
<dbReference type="EMBL" id="CP013987">
    <property type="protein sequence ID" value="ALZ86217.1"/>
    <property type="molecule type" value="Genomic_DNA"/>
</dbReference>
<reference evidence="1 2" key="1">
    <citation type="submission" date="2016-01" db="EMBL/GenBank/DDBJ databases">
        <title>Annotation of Pseudomonas oryzihabitans USDA-ARS-USMARC-56511.</title>
        <authorList>
            <person name="Harhay G.P."/>
            <person name="Harhay D.M."/>
            <person name="Smith T.P.L."/>
            <person name="Bono J.L."/>
            <person name="Heaton M.P."/>
            <person name="Clawson M.L."/>
            <person name="Chitko-Mckown C.G."/>
            <person name="Capik S.F."/>
            <person name="DeDonder K.D."/>
            <person name="Apley M.D."/>
            <person name="Lubbers B.V."/>
            <person name="White B.J."/>
            <person name="Larson R.L."/>
        </authorList>
    </citation>
    <scope>NUCLEOTIDE SEQUENCE [LARGE SCALE GENOMIC DNA]</scope>
    <source>
        <strain evidence="1 2">USDA-ARS-USMARC-56511</strain>
    </source>
</reference>
<dbReference type="InterPro" id="IPR056214">
    <property type="entry name" value="SrfA-like_pseudomonas"/>
</dbReference>
<dbReference type="KEGG" id="por:APT59_19150"/>